<feature type="region of interest" description="Disordered" evidence="15">
    <location>
        <begin position="722"/>
        <end position="743"/>
    </location>
</feature>
<dbReference type="InterPro" id="IPR020056">
    <property type="entry name" value="Rbsml_bL25/Gln-tRNA_synth_N"/>
</dbReference>
<keyword evidence="6 14" id="KW-0436">Ligase</keyword>
<evidence type="ECO:0000256" key="10">
    <source>
        <dbReference type="ARBA" id="ARBA00023146"/>
    </source>
</evidence>
<evidence type="ECO:0000256" key="15">
    <source>
        <dbReference type="SAM" id="MobiDB-lite"/>
    </source>
</evidence>
<dbReference type="InterPro" id="IPR020061">
    <property type="entry name" value="Glu_tRNA_lig_a-bdl"/>
</dbReference>
<comment type="subcellular location">
    <subcellularLocation>
        <location evidence="1">Cytoplasm</location>
    </subcellularLocation>
</comment>
<dbReference type="InterPro" id="IPR020058">
    <property type="entry name" value="Glu/Gln-tRNA-synth_Ib_cat-dom"/>
</dbReference>
<dbReference type="PANTHER" id="PTHR43097">
    <property type="entry name" value="GLUTAMINE-TRNA LIGASE"/>
    <property type="match status" value="1"/>
</dbReference>
<dbReference type="CDD" id="cd00807">
    <property type="entry name" value="GlnRS_core"/>
    <property type="match status" value="1"/>
</dbReference>
<dbReference type="PRINTS" id="PR00987">
    <property type="entry name" value="TRNASYNTHGLU"/>
</dbReference>
<dbReference type="Gene3D" id="3.90.800.10">
    <property type="entry name" value="Glutamyl-tRNA Synthetase, Domain 3"/>
    <property type="match status" value="1"/>
</dbReference>
<dbReference type="EMBL" id="JAEPRB010000080">
    <property type="protein sequence ID" value="KAG2222556.1"/>
    <property type="molecule type" value="Genomic_DNA"/>
</dbReference>
<dbReference type="InterPro" id="IPR010987">
    <property type="entry name" value="Glutathione-S-Trfase_C-like"/>
</dbReference>
<dbReference type="InterPro" id="IPR001412">
    <property type="entry name" value="aa-tRNA-synth_I_CS"/>
</dbReference>
<dbReference type="PANTHER" id="PTHR43097:SF5">
    <property type="entry name" value="GLUTAMATE--TRNA LIGASE"/>
    <property type="match status" value="1"/>
</dbReference>
<dbReference type="Gene3D" id="3.40.50.620">
    <property type="entry name" value="HUPs"/>
    <property type="match status" value="1"/>
</dbReference>
<comment type="caution">
    <text evidence="17">The sequence shown here is derived from an EMBL/GenBank/DDBJ whole genome shotgun (WGS) entry which is preliminary data.</text>
</comment>
<evidence type="ECO:0000256" key="11">
    <source>
        <dbReference type="ARBA" id="ARBA00030865"/>
    </source>
</evidence>
<evidence type="ECO:0000256" key="14">
    <source>
        <dbReference type="RuleBase" id="RU363037"/>
    </source>
</evidence>
<keyword evidence="18" id="KW-1185">Reference proteome</keyword>
<dbReference type="AlphaFoldDB" id="A0A8H7S6N1"/>
<evidence type="ECO:0000256" key="1">
    <source>
        <dbReference type="ARBA" id="ARBA00004496"/>
    </source>
</evidence>
<proteinExistence type="inferred from homology"/>
<feature type="domain" description="GST C-terminal" evidence="16">
    <location>
        <begin position="70"/>
        <end position="192"/>
    </location>
</feature>
<evidence type="ECO:0000313" key="18">
    <source>
        <dbReference type="Proteomes" id="UP000646827"/>
    </source>
</evidence>
<dbReference type="FunFam" id="1.10.1160.10:FF:000001">
    <property type="entry name" value="Glutamine--tRNA ligase"/>
    <property type="match status" value="1"/>
</dbReference>
<dbReference type="InterPro" id="IPR011035">
    <property type="entry name" value="Ribosomal_bL25/Gln-tRNA_synth"/>
</dbReference>
<evidence type="ECO:0000256" key="4">
    <source>
        <dbReference type="ARBA" id="ARBA00022490"/>
    </source>
</evidence>
<dbReference type="InterPro" id="IPR050132">
    <property type="entry name" value="Gln/Glu-tRNA_Ligase"/>
</dbReference>
<keyword evidence="7 14" id="KW-0547">Nucleotide-binding</keyword>
<dbReference type="PROSITE" id="PS50405">
    <property type="entry name" value="GST_CTER"/>
    <property type="match status" value="1"/>
</dbReference>
<keyword evidence="5" id="KW-0597">Phosphoprotein</keyword>
<dbReference type="HAMAP" id="MF_02076">
    <property type="entry name" value="Glu_tRNA_synth_type2"/>
    <property type="match status" value="1"/>
</dbReference>
<dbReference type="GO" id="GO:0005829">
    <property type="term" value="C:cytosol"/>
    <property type="evidence" value="ECO:0007669"/>
    <property type="project" value="TreeGrafter"/>
</dbReference>
<dbReference type="GO" id="GO:0017102">
    <property type="term" value="C:methionyl glutamyl tRNA synthetase complex"/>
    <property type="evidence" value="ECO:0007669"/>
    <property type="project" value="TreeGrafter"/>
</dbReference>
<name>A0A8H7S6N1_9FUNG</name>
<dbReference type="GO" id="GO:0006424">
    <property type="term" value="P:glutamyl-tRNA aminoacylation"/>
    <property type="evidence" value="ECO:0007669"/>
    <property type="project" value="InterPro"/>
</dbReference>
<evidence type="ECO:0000256" key="6">
    <source>
        <dbReference type="ARBA" id="ARBA00022598"/>
    </source>
</evidence>
<evidence type="ECO:0000256" key="2">
    <source>
        <dbReference type="ARBA" id="ARBA00008927"/>
    </source>
</evidence>
<dbReference type="GO" id="GO:0004818">
    <property type="term" value="F:glutamate-tRNA ligase activity"/>
    <property type="evidence" value="ECO:0007669"/>
    <property type="project" value="UniProtKB-EC"/>
</dbReference>
<dbReference type="GO" id="GO:0005524">
    <property type="term" value="F:ATP binding"/>
    <property type="evidence" value="ECO:0007669"/>
    <property type="project" value="UniProtKB-KW"/>
</dbReference>
<dbReference type="InterPro" id="IPR020059">
    <property type="entry name" value="Glu/Gln-tRNA-synth_Ib_codon-bd"/>
</dbReference>
<evidence type="ECO:0000256" key="7">
    <source>
        <dbReference type="ARBA" id="ARBA00022741"/>
    </source>
</evidence>
<dbReference type="InterPro" id="IPR000924">
    <property type="entry name" value="Glu/Gln-tRNA-synth"/>
</dbReference>
<comment type="similarity">
    <text evidence="2">Belongs to the class-I aminoacyl-tRNA synthetase family. Glutamate--tRNA ligase type 2 subfamily.</text>
</comment>
<dbReference type="Pfam" id="PF20974">
    <property type="entry name" value="tRNA-synt_1c_C2"/>
    <property type="match status" value="1"/>
</dbReference>
<dbReference type="SUPFAM" id="SSF52374">
    <property type="entry name" value="Nucleotidylyl transferase"/>
    <property type="match status" value="1"/>
</dbReference>
<dbReference type="InterPro" id="IPR014729">
    <property type="entry name" value="Rossmann-like_a/b/a_fold"/>
</dbReference>
<feature type="compositionally biased region" description="Basic and acidic residues" evidence="15">
    <location>
        <begin position="731"/>
        <end position="743"/>
    </location>
</feature>
<dbReference type="Gene3D" id="2.40.240.10">
    <property type="entry name" value="Ribosomal Protein L25, Chain P"/>
    <property type="match status" value="1"/>
</dbReference>
<dbReference type="FunFam" id="3.40.50.620:FF:000070">
    <property type="entry name" value="Bifunctional glutamate/proline--tRNA ligase"/>
    <property type="match status" value="1"/>
</dbReference>
<keyword evidence="8 14" id="KW-0067">ATP-binding</keyword>
<dbReference type="Proteomes" id="UP000646827">
    <property type="component" value="Unassembled WGS sequence"/>
</dbReference>
<evidence type="ECO:0000313" key="17">
    <source>
        <dbReference type="EMBL" id="KAG2222556.1"/>
    </source>
</evidence>
<dbReference type="FunFam" id="3.90.800.10:FF:000001">
    <property type="entry name" value="Glutamine--tRNA ligase"/>
    <property type="match status" value="1"/>
</dbReference>
<evidence type="ECO:0000256" key="9">
    <source>
        <dbReference type="ARBA" id="ARBA00022917"/>
    </source>
</evidence>
<gene>
    <name evidence="17" type="ORF">INT45_002687</name>
</gene>
<dbReference type="EC" id="6.1.1.17" evidence="3"/>
<evidence type="ECO:0000256" key="13">
    <source>
        <dbReference type="ARBA" id="ARBA00070830"/>
    </source>
</evidence>
<evidence type="ECO:0000259" key="16">
    <source>
        <dbReference type="PROSITE" id="PS50405"/>
    </source>
</evidence>
<keyword evidence="4" id="KW-0963">Cytoplasm</keyword>
<keyword evidence="10 14" id="KW-0030">Aminoacyl-tRNA synthetase</keyword>
<dbReference type="Pfam" id="PF00749">
    <property type="entry name" value="tRNA-synt_1c"/>
    <property type="match status" value="1"/>
</dbReference>
<accession>A0A8H7S6N1</accession>
<dbReference type="InterPro" id="IPR049437">
    <property type="entry name" value="tRNA-synt_1c_C2"/>
</dbReference>
<evidence type="ECO:0000256" key="8">
    <source>
        <dbReference type="ARBA" id="ARBA00022840"/>
    </source>
</evidence>
<dbReference type="OrthoDB" id="10250478at2759"/>
<dbReference type="PROSITE" id="PS00178">
    <property type="entry name" value="AA_TRNA_LIGASE_I"/>
    <property type="match status" value="1"/>
</dbReference>
<dbReference type="Gene3D" id="1.20.1050.130">
    <property type="match status" value="1"/>
</dbReference>
<dbReference type="SUPFAM" id="SSF47616">
    <property type="entry name" value="GST C-terminal domain-like"/>
    <property type="match status" value="1"/>
</dbReference>
<evidence type="ECO:0000256" key="5">
    <source>
        <dbReference type="ARBA" id="ARBA00022553"/>
    </source>
</evidence>
<keyword evidence="9 14" id="KW-0648">Protein biosynthesis</keyword>
<dbReference type="InterPro" id="IPR004526">
    <property type="entry name" value="Glu-tRNA-synth_arc/euk"/>
</dbReference>
<dbReference type="SUPFAM" id="SSF50715">
    <property type="entry name" value="Ribosomal protein L25-like"/>
    <property type="match status" value="1"/>
</dbReference>
<dbReference type="Pfam" id="PF03950">
    <property type="entry name" value="tRNA-synt_1c_C"/>
    <property type="match status" value="1"/>
</dbReference>
<organism evidence="17 18">
    <name type="scientific">Circinella minor</name>
    <dbReference type="NCBI Taxonomy" id="1195481"/>
    <lineage>
        <taxon>Eukaryota</taxon>
        <taxon>Fungi</taxon>
        <taxon>Fungi incertae sedis</taxon>
        <taxon>Mucoromycota</taxon>
        <taxon>Mucoromycotina</taxon>
        <taxon>Mucoromycetes</taxon>
        <taxon>Mucorales</taxon>
        <taxon>Lichtheimiaceae</taxon>
        <taxon>Circinella</taxon>
    </lineage>
</organism>
<dbReference type="FunFam" id="2.40.240.10:FF:000004">
    <property type="entry name" value="Glutamyl-tRNA synthetase, cytoplasmic"/>
    <property type="match status" value="1"/>
</dbReference>
<comment type="catalytic activity">
    <reaction evidence="12">
        <text>tRNA(Glu) + L-glutamate + ATP = L-glutamyl-tRNA(Glu) + AMP + diphosphate</text>
        <dbReference type="Rhea" id="RHEA:23540"/>
        <dbReference type="Rhea" id="RHEA-COMP:9663"/>
        <dbReference type="Rhea" id="RHEA-COMP:9680"/>
        <dbReference type="ChEBI" id="CHEBI:29985"/>
        <dbReference type="ChEBI" id="CHEBI:30616"/>
        <dbReference type="ChEBI" id="CHEBI:33019"/>
        <dbReference type="ChEBI" id="CHEBI:78442"/>
        <dbReference type="ChEBI" id="CHEBI:78520"/>
        <dbReference type="ChEBI" id="CHEBI:456215"/>
        <dbReference type="EC" id="6.1.1.17"/>
    </reaction>
</comment>
<dbReference type="NCBIfam" id="TIGR00463">
    <property type="entry name" value="gltX_arch"/>
    <property type="match status" value="1"/>
</dbReference>
<dbReference type="Gene3D" id="1.10.1160.10">
    <property type="entry name" value="Glutamyl-trna Synthetase, Domain 2"/>
    <property type="match status" value="1"/>
</dbReference>
<evidence type="ECO:0000256" key="12">
    <source>
        <dbReference type="ARBA" id="ARBA00048351"/>
    </source>
</evidence>
<evidence type="ECO:0000256" key="3">
    <source>
        <dbReference type="ARBA" id="ARBA00012835"/>
    </source>
</evidence>
<sequence length="743" mass="83156">MSITLIVASKASPASYGALAVAAQVNMAKPQTVAVEYRDAANLEAEGAGKAAALIKYNGENYDTTNAIVRLLGRLVPESGLYNVTDPISSTLVDQWLDFAETKLATSDFKALDGSFKELNKYLTLRSYLVGYQPSLADFVVWGALKASPVFARVVKTKKESAGFYLARWYEYITSLDAAQLAVKDLQNVTKPAKATKGSKGSSDQGKFEIGLTEAEMGKVVTRFPPEPSGYLHIGHAKAALLNQYFAQTYKGKLIIRFDDTNPSKEKTEYEESIKEDLALIGVDSSIVTHTSDYFDQMYDLALKIIKEGNAYVDNTDQATMRDERMKGIPSKSRDLSVEENLRRFEEMKNATEFGQTCCLRAKISPDDPNGTLRDPVIYRCNLTPHHYTGDKWKIYPTYDFACPIVDSLEGVTHALRTNEYRDRNPQYDWMLKTLSLRHVTIWDFSRINFVYTLLSKRKLQWFVDQGIVGGWDDPRFPTVRGIRRRGMTIEALKQYILMQGASQNTLLLEWDKLWALNRKVIDPIAPRHTAVLSDKIVHVNVQGAPATPEVKETLKHKKNTELGTKKTTYSNKIVLDQEDAKTLEVGEEITLMDWGNAFVRNVAKNEAGEVTSVDLELYLEGDFKKTKKKLSWLSYGDEVAHVLLVDYDFLITKKKVEEGDSVEQLVTPVSEFKVPAVADANVKDLKKGDIIQFERKGFYILDEPATESAPAHFICVPDGKAASIGSKADTSAKKNEKGGKKK</sequence>
<dbReference type="InterPro" id="IPR036282">
    <property type="entry name" value="Glutathione-S-Trfase_C_sf"/>
</dbReference>
<reference evidence="17 18" key="1">
    <citation type="submission" date="2020-12" db="EMBL/GenBank/DDBJ databases">
        <title>Metabolic potential, ecology and presence of endohyphal bacteria is reflected in genomic diversity of Mucoromycotina.</title>
        <authorList>
            <person name="Muszewska A."/>
            <person name="Okrasinska A."/>
            <person name="Steczkiewicz K."/>
            <person name="Drgas O."/>
            <person name="Orlowska M."/>
            <person name="Perlinska-Lenart U."/>
            <person name="Aleksandrzak-Piekarczyk T."/>
            <person name="Szatraj K."/>
            <person name="Zielenkiewicz U."/>
            <person name="Pilsyk S."/>
            <person name="Malc E."/>
            <person name="Mieczkowski P."/>
            <person name="Kruszewska J.S."/>
            <person name="Biernat P."/>
            <person name="Pawlowska J."/>
        </authorList>
    </citation>
    <scope>NUCLEOTIDE SEQUENCE [LARGE SCALE GENOMIC DNA]</scope>
    <source>
        <strain evidence="17 18">CBS 142.35</strain>
    </source>
</reference>
<protein>
    <recommendedName>
        <fullName evidence="13">Probable glutamate--tRNA ligase, cytoplasmic</fullName>
        <ecNumber evidence="3">6.1.1.17</ecNumber>
    </recommendedName>
    <alternativeName>
        <fullName evidence="11">Glutamyl-tRNA synthetase</fullName>
    </alternativeName>
</protein>
<dbReference type="GO" id="GO:0010494">
    <property type="term" value="C:cytoplasmic stress granule"/>
    <property type="evidence" value="ECO:0007669"/>
    <property type="project" value="UniProtKB-ARBA"/>
</dbReference>